<dbReference type="Proteomes" id="UP000887013">
    <property type="component" value="Unassembled WGS sequence"/>
</dbReference>
<comment type="caution">
    <text evidence="1">The sequence shown here is derived from an EMBL/GenBank/DDBJ whole genome shotgun (WGS) entry which is preliminary data.</text>
</comment>
<evidence type="ECO:0000313" key="1">
    <source>
        <dbReference type="EMBL" id="GFU31118.1"/>
    </source>
</evidence>
<sequence>MRFNGQLALIDEQKKSSNEEHVSRFYNTCKERKQQLKFHLFFKTTDSRWKKTIGFDDRKSVQCQLRPTAYEGRKNICTWKRKEGESDMLEQVCHLCRIFSLKGDKKYLFPCQLPRNPKKGESGEKFHLTYFFF</sequence>
<keyword evidence="2" id="KW-1185">Reference proteome</keyword>
<accession>A0A8X6UKJ6</accession>
<name>A0A8X6UKJ6_NEPPI</name>
<reference evidence="1" key="1">
    <citation type="submission" date="2020-08" db="EMBL/GenBank/DDBJ databases">
        <title>Multicomponent nature underlies the extraordinary mechanical properties of spider dragline silk.</title>
        <authorList>
            <person name="Kono N."/>
            <person name="Nakamura H."/>
            <person name="Mori M."/>
            <person name="Yoshida Y."/>
            <person name="Ohtoshi R."/>
            <person name="Malay A.D."/>
            <person name="Moran D.A.P."/>
            <person name="Tomita M."/>
            <person name="Numata K."/>
            <person name="Arakawa K."/>
        </authorList>
    </citation>
    <scope>NUCLEOTIDE SEQUENCE</scope>
</reference>
<dbReference type="EMBL" id="BMAW01033625">
    <property type="protein sequence ID" value="GFU31118.1"/>
    <property type="molecule type" value="Genomic_DNA"/>
</dbReference>
<proteinExistence type="predicted"/>
<organism evidence="1 2">
    <name type="scientific">Nephila pilipes</name>
    <name type="common">Giant wood spider</name>
    <name type="synonym">Nephila maculata</name>
    <dbReference type="NCBI Taxonomy" id="299642"/>
    <lineage>
        <taxon>Eukaryota</taxon>
        <taxon>Metazoa</taxon>
        <taxon>Ecdysozoa</taxon>
        <taxon>Arthropoda</taxon>
        <taxon>Chelicerata</taxon>
        <taxon>Arachnida</taxon>
        <taxon>Araneae</taxon>
        <taxon>Araneomorphae</taxon>
        <taxon>Entelegynae</taxon>
        <taxon>Araneoidea</taxon>
        <taxon>Nephilidae</taxon>
        <taxon>Nephila</taxon>
    </lineage>
</organism>
<evidence type="ECO:0000313" key="2">
    <source>
        <dbReference type="Proteomes" id="UP000887013"/>
    </source>
</evidence>
<gene>
    <name evidence="1" type="ORF">NPIL_259741</name>
</gene>
<dbReference type="AlphaFoldDB" id="A0A8X6UKJ6"/>
<protein>
    <submittedName>
        <fullName evidence="1">Uncharacterized protein</fullName>
    </submittedName>
</protein>